<comment type="caution">
    <text evidence="9">The sequence shown here is derived from an EMBL/GenBank/DDBJ whole genome shotgun (WGS) entry which is preliminary data.</text>
</comment>
<dbReference type="SFLD" id="SFLDG01140">
    <property type="entry name" value="C2.B:_Phosphomannomutase_and_P"/>
    <property type="match status" value="1"/>
</dbReference>
<dbReference type="InterPro" id="IPR023214">
    <property type="entry name" value="HAD_sf"/>
</dbReference>
<keyword evidence="10" id="KW-1185">Reference proteome</keyword>
<organism evidence="9 10">
    <name type="scientific">Desulfatitalea alkaliphila</name>
    <dbReference type="NCBI Taxonomy" id="2929485"/>
    <lineage>
        <taxon>Bacteria</taxon>
        <taxon>Pseudomonadati</taxon>
        <taxon>Thermodesulfobacteriota</taxon>
        <taxon>Desulfobacteria</taxon>
        <taxon>Desulfobacterales</taxon>
        <taxon>Desulfosarcinaceae</taxon>
        <taxon>Desulfatitalea</taxon>
    </lineage>
</organism>
<dbReference type="SFLD" id="SFLDG01141">
    <property type="entry name" value="C2.B.1:_Sucrose_Phosphatase_Li"/>
    <property type="match status" value="1"/>
</dbReference>
<feature type="domain" description="Sucrose synthase first GT-B" evidence="7">
    <location>
        <begin position="8"/>
        <end position="213"/>
    </location>
</feature>
<dbReference type="GO" id="GO:0046524">
    <property type="term" value="F:sucrose-phosphate synthase activity"/>
    <property type="evidence" value="ECO:0007669"/>
    <property type="project" value="UniProtKB-EC"/>
</dbReference>
<sequence>MSDKLPYVQMFSVHGLLRAENLELGRDADTGGQINYVIELGRHLSQREDIGRVDLFTRLISDKRVSSDYAQPIEVVTDKLRIVRIQCGGRRYLRKELLWPHLDEYIDKTVKFIKREQAVPDLVHGHYPDAGYIAGQLSGFFGVPFVYTGHSLGRSKLAKLLAEGMREEEIIKKYRIDRRIEAEEEILSRADFVVTSTRHEIEEQYGQYDNKEMAAFKVIPPGIDIDKFYPFYHDLLEENDRSENSRYAQARILKELNRFFMQPDKPLILSLCRPDKRKNISGLIQAYGEDLELQSMANLAVFAGIRKDIDAMGDNERDVLTQMLLLMDKYDLYGKLAIPKRHDFEYEVPALYRVAAEKRGVFINPALTEPFGLTLLEASATGLPIVATNDGGPNDIVRNCENGILIDPTRPGEISAALRKIIADHDLWEQYSKSGIMKVREHYTWASHAETYAGEIARLKDANRASDMDTAVPSDAIGRRLIALNHFLITDIDNTFIGEDNSRLADLLAILERHKGRIGFGVATGRTIEATMRILERHHVPPPDVIISSVGSEIYYGPDHQFAQGWATHIAHQWRREKIVDLLSDLDFLTYQEEDTQREYKISYYMRPGKERLARIHNRLLRNKCRYNLIYSHDQYLDILPYRASKGKAIRYLSYKWEIPLGRFYVSGDSGNDEEMLRGEPRAVVVGNYSHELEMLRESRHVYFAKAPCAGGIIEGLQHYRLIDATETGNEDS</sequence>
<evidence type="ECO:0000313" key="10">
    <source>
        <dbReference type="Proteomes" id="UP001165427"/>
    </source>
</evidence>
<evidence type="ECO:0000256" key="1">
    <source>
        <dbReference type="ARBA" id="ARBA00006530"/>
    </source>
</evidence>
<reference evidence="9" key="1">
    <citation type="submission" date="2022-04" db="EMBL/GenBank/DDBJ databases">
        <title>Desulfatitalea alkaliphila sp. nov., a novel anaerobic sulfate-reducing bacterium isolated from terrestrial mud volcano, Taman Peninsula, Russia.</title>
        <authorList>
            <person name="Khomyakova M.A."/>
            <person name="Merkel A.Y."/>
            <person name="Slobodkin A.I."/>
        </authorList>
    </citation>
    <scope>NUCLEOTIDE SEQUENCE</scope>
    <source>
        <strain evidence="9">M08but</strain>
    </source>
</reference>
<evidence type="ECO:0000259" key="7">
    <source>
        <dbReference type="Pfam" id="PF00862"/>
    </source>
</evidence>
<dbReference type="NCBIfam" id="TIGR02472">
    <property type="entry name" value="sucr_P_syn_N"/>
    <property type="match status" value="1"/>
</dbReference>
<evidence type="ECO:0000259" key="6">
    <source>
        <dbReference type="Pfam" id="PF00534"/>
    </source>
</evidence>
<dbReference type="InterPro" id="IPR000368">
    <property type="entry name" value="Sucrose_synth_GT-B1"/>
</dbReference>
<gene>
    <name evidence="9" type="ORF">MRX98_14635</name>
</gene>
<dbReference type="InterPro" id="IPR036412">
    <property type="entry name" value="HAD-like_sf"/>
</dbReference>
<dbReference type="Pfam" id="PF00862">
    <property type="entry name" value="GT-B_Sucrose_synth"/>
    <property type="match status" value="1"/>
</dbReference>
<evidence type="ECO:0000313" key="9">
    <source>
        <dbReference type="EMBL" id="MCJ8501817.1"/>
    </source>
</evidence>
<dbReference type="Gene3D" id="3.40.50.1000">
    <property type="entry name" value="HAD superfamily/HAD-like"/>
    <property type="match status" value="1"/>
</dbReference>
<protein>
    <recommendedName>
        <fullName evidence="2">sucrose-phosphate synthase</fullName>
        <ecNumber evidence="2">2.4.1.14</ecNumber>
    </recommendedName>
</protein>
<evidence type="ECO:0000256" key="3">
    <source>
        <dbReference type="ARBA" id="ARBA00022676"/>
    </source>
</evidence>
<evidence type="ECO:0000256" key="4">
    <source>
        <dbReference type="ARBA" id="ARBA00022679"/>
    </source>
</evidence>
<dbReference type="Pfam" id="PF05116">
    <property type="entry name" value="S6PP"/>
    <property type="match status" value="1"/>
</dbReference>
<dbReference type="InterPro" id="IPR006380">
    <property type="entry name" value="SPP-like_dom"/>
</dbReference>
<dbReference type="NCBIfam" id="TIGR01484">
    <property type="entry name" value="HAD-SF-IIB"/>
    <property type="match status" value="1"/>
</dbReference>
<dbReference type="RefSeq" id="WP_246911083.1">
    <property type="nucleotide sequence ID" value="NZ_JALJRB010000017.1"/>
</dbReference>
<proteinExistence type="inferred from homology"/>
<feature type="domain" description="Glycosyl transferase family 1" evidence="6">
    <location>
        <begin position="262"/>
        <end position="434"/>
    </location>
</feature>
<dbReference type="InterPro" id="IPR001296">
    <property type="entry name" value="Glyco_trans_1"/>
</dbReference>
<dbReference type="SUPFAM" id="SSF53756">
    <property type="entry name" value="UDP-Glycosyltransferase/glycogen phosphorylase"/>
    <property type="match status" value="1"/>
</dbReference>
<dbReference type="InterPro" id="IPR012822">
    <property type="entry name" value="SucroseP_synth_GlycoTrfase_dom"/>
</dbReference>
<keyword evidence="3" id="KW-0328">Glycosyltransferase</keyword>
<dbReference type="PANTHER" id="PTHR46039">
    <property type="entry name" value="SUCROSE-PHOSPHATE SYNTHASE 3-RELATED"/>
    <property type="match status" value="1"/>
</dbReference>
<dbReference type="EMBL" id="JALJRB010000017">
    <property type="protein sequence ID" value="MCJ8501817.1"/>
    <property type="molecule type" value="Genomic_DNA"/>
</dbReference>
<keyword evidence="9" id="KW-0378">Hydrolase</keyword>
<dbReference type="PANTHER" id="PTHR46039:SF5">
    <property type="entry name" value="SUCROSE-PHOSPHATE SYNTHASE 3-RELATED"/>
    <property type="match status" value="1"/>
</dbReference>
<dbReference type="Proteomes" id="UP001165427">
    <property type="component" value="Unassembled WGS sequence"/>
</dbReference>
<evidence type="ECO:0000259" key="8">
    <source>
        <dbReference type="Pfam" id="PF05116"/>
    </source>
</evidence>
<name>A0AA41R4K6_9BACT</name>
<dbReference type="EC" id="2.4.1.14" evidence="2"/>
<dbReference type="InterPro" id="IPR012821">
    <property type="entry name" value="Sucrose_P_synth_Pase-like_dom"/>
</dbReference>
<dbReference type="AlphaFoldDB" id="A0AA41R4K6"/>
<dbReference type="Gene3D" id="3.40.50.2000">
    <property type="entry name" value="Glycogen Phosphorylase B"/>
    <property type="match status" value="2"/>
</dbReference>
<dbReference type="Gene3D" id="3.90.1070.10">
    <property type="match status" value="1"/>
</dbReference>
<comment type="catalytic activity">
    <reaction evidence="5">
        <text>beta-D-fructose 6-phosphate + UDP-alpha-D-glucose = sucrose 6(F)-phosphate + UDP + H(+)</text>
        <dbReference type="Rhea" id="RHEA:22172"/>
        <dbReference type="ChEBI" id="CHEBI:15378"/>
        <dbReference type="ChEBI" id="CHEBI:57634"/>
        <dbReference type="ChEBI" id="CHEBI:57723"/>
        <dbReference type="ChEBI" id="CHEBI:58223"/>
        <dbReference type="ChEBI" id="CHEBI:58885"/>
        <dbReference type="EC" id="2.4.1.14"/>
    </reaction>
</comment>
<dbReference type="InterPro" id="IPR044161">
    <property type="entry name" value="SPS"/>
</dbReference>
<dbReference type="SUPFAM" id="SSF56784">
    <property type="entry name" value="HAD-like"/>
    <property type="match status" value="1"/>
</dbReference>
<accession>A0AA41R4K6</accession>
<dbReference type="SFLD" id="SFLDS00003">
    <property type="entry name" value="Haloacid_Dehalogenase"/>
    <property type="match status" value="1"/>
</dbReference>
<dbReference type="InterPro" id="IPR006379">
    <property type="entry name" value="HAD-SF_hydro_IIB"/>
</dbReference>
<evidence type="ECO:0000256" key="5">
    <source>
        <dbReference type="ARBA" id="ARBA00047471"/>
    </source>
</evidence>
<dbReference type="Pfam" id="PF00534">
    <property type="entry name" value="Glycos_transf_1"/>
    <property type="match status" value="1"/>
</dbReference>
<evidence type="ECO:0000256" key="2">
    <source>
        <dbReference type="ARBA" id="ARBA00012536"/>
    </source>
</evidence>
<keyword evidence="4" id="KW-0808">Transferase</keyword>
<dbReference type="GO" id="GO:0016791">
    <property type="term" value="F:phosphatase activity"/>
    <property type="evidence" value="ECO:0007669"/>
    <property type="project" value="UniProtKB-ARBA"/>
</dbReference>
<comment type="similarity">
    <text evidence="1">Belongs to the glycosyltransferase 1 family.</text>
</comment>
<dbReference type="NCBIfam" id="TIGR02471">
    <property type="entry name" value="sucr_syn_bact_C"/>
    <property type="match status" value="1"/>
</dbReference>
<feature type="domain" description="Sucrose phosphatase-like" evidence="8">
    <location>
        <begin position="486"/>
        <end position="721"/>
    </location>
</feature>